<dbReference type="PANTHER" id="PTHR37520">
    <property type="entry name" value="INTRON-ENCODED DNA ENDONUCLEASE AI2A-RELATED"/>
    <property type="match status" value="1"/>
</dbReference>
<name>A0A9P7BEX6_9ASCO</name>
<keyword evidence="8" id="KW-1185">Reference proteome</keyword>
<evidence type="ECO:0000259" key="5">
    <source>
        <dbReference type="Pfam" id="PF00961"/>
    </source>
</evidence>
<dbReference type="EMBL" id="PUHW01000316">
    <property type="protein sequence ID" value="KAG0687094.1"/>
    <property type="molecule type" value="Genomic_DNA"/>
</dbReference>
<evidence type="ECO:0000259" key="6">
    <source>
        <dbReference type="Pfam" id="PF03161"/>
    </source>
</evidence>
<dbReference type="Pfam" id="PF03161">
    <property type="entry name" value="LAGLIDADG_2"/>
    <property type="match status" value="1"/>
</dbReference>
<dbReference type="InterPro" id="IPR005797">
    <property type="entry name" value="Cyt_b/b6_N"/>
</dbReference>
<dbReference type="InterPro" id="IPR027434">
    <property type="entry name" value="Homing_endonucl"/>
</dbReference>
<organism evidence="7 8">
    <name type="scientific">Pichia californica</name>
    <dbReference type="NCBI Taxonomy" id="460514"/>
    <lineage>
        <taxon>Eukaryota</taxon>
        <taxon>Fungi</taxon>
        <taxon>Dikarya</taxon>
        <taxon>Ascomycota</taxon>
        <taxon>Saccharomycotina</taxon>
        <taxon>Pichiomycetes</taxon>
        <taxon>Pichiales</taxon>
        <taxon>Pichiaceae</taxon>
        <taxon>Pichia</taxon>
    </lineage>
</organism>
<reference evidence="7" key="1">
    <citation type="submission" date="2020-11" db="EMBL/GenBank/DDBJ databases">
        <title>Kefir isolates.</title>
        <authorList>
            <person name="Marcisauskas S."/>
            <person name="Kim Y."/>
            <person name="Blasche S."/>
        </authorList>
    </citation>
    <scope>NUCLEOTIDE SEQUENCE</scope>
    <source>
        <strain evidence="7">Olga-1</strain>
    </source>
</reference>
<evidence type="ECO:0008006" key="9">
    <source>
        <dbReference type="Google" id="ProtNLM"/>
    </source>
</evidence>
<evidence type="ECO:0000256" key="1">
    <source>
        <dbReference type="ARBA" id="ARBA00022664"/>
    </source>
</evidence>
<comment type="caution">
    <text evidence="7">The sequence shown here is derived from an EMBL/GenBank/DDBJ whole genome shotgun (WGS) entry which is preliminary data.</text>
</comment>
<dbReference type="InterPro" id="IPR004860">
    <property type="entry name" value="LAGLIDADG_dom"/>
</dbReference>
<feature type="domain" description="Homing endonuclease LAGLIDADG" evidence="6">
    <location>
        <begin position="1"/>
        <end position="61"/>
    </location>
</feature>
<keyword evidence="3" id="KW-0472">Membrane</keyword>
<evidence type="ECO:0000313" key="8">
    <source>
        <dbReference type="Proteomes" id="UP000697127"/>
    </source>
</evidence>
<feature type="domain" description="Homing endonuclease LAGLIDADG" evidence="5">
    <location>
        <begin position="122"/>
        <end position="197"/>
    </location>
</feature>
<keyword evidence="3" id="KW-1133">Transmembrane helix</keyword>
<keyword evidence="2" id="KW-0508">mRNA splicing</keyword>
<feature type="transmembrane region" description="Helical" evidence="3">
    <location>
        <begin position="80"/>
        <end position="101"/>
    </location>
</feature>
<dbReference type="Gene3D" id="3.10.28.10">
    <property type="entry name" value="Homing endonucleases"/>
    <property type="match status" value="2"/>
</dbReference>
<keyword evidence="3" id="KW-0812">Transmembrane</keyword>
<protein>
    <recommendedName>
        <fullName evidence="9">Homing endonuclease LAGLIDADG domain-containing protein</fullName>
    </recommendedName>
</protein>
<evidence type="ECO:0000256" key="2">
    <source>
        <dbReference type="ARBA" id="ARBA00023187"/>
    </source>
</evidence>
<dbReference type="AlphaFoldDB" id="A0A9P7BEX6"/>
<dbReference type="Pfam" id="PF00961">
    <property type="entry name" value="LAGLIDADG_1"/>
    <property type="match status" value="1"/>
</dbReference>
<evidence type="ECO:0000256" key="3">
    <source>
        <dbReference type="SAM" id="Phobius"/>
    </source>
</evidence>
<proteinExistence type="predicted"/>
<dbReference type="PANTHER" id="PTHR37520:SF1">
    <property type="entry name" value="INTRON-ENCODED DNA ENDONUCLEASE AI2A-RELATED"/>
    <property type="match status" value="1"/>
</dbReference>
<dbReference type="SUPFAM" id="SSF55608">
    <property type="entry name" value="Homing endonucleases"/>
    <property type="match status" value="2"/>
</dbReference>
<dbReference type="InterPro" id="IPR016174">
    <property type="entry name" value="Di-haem_cyt_TM"/>
</dbReference>
<dbReference type="GO" id="GO:0004519">
    <property type="term" value="F:endonuclease activity"/>
    <property type="evidence" value="ECO:0007669"/>
    <property type="project" value="InterPro"/>
</dbReference>
<dbReference type="Proteomes" id="UP000697127">
    <property type="component" value="Unassembled WGS sequence"/>
</dbReference>
<dbReference type="GO" id="GO:0022904">
    <property type="term" value="P:respiratory electron transport chain"/>
    <property type="evidence" value="ECO:0007669"/>
    <property type="project" value="InterPro"/>
</dbReference>
<feature type="domain" description="Cytochrome b/b6 N-terminal region profile" evidence="4">
    <location>
        <begin position="71"/>
        <end position="105"/>
    </location>
</feature>
<dbReference type="Pfam" id="PF00033">
    <property type="entry name" value="Cytochrome_B"/>
    <property type="match status" value="1"/>
</dbReference>
<dbReference type="SUPFAM" id="SSF81342">
    <property type="entry name" value="Transmembrane di-heme cytochromes"/>
    <property type="match status" value="1"/>
</dbReference>
<gene>
    <name evidence="7" type="ORF">C6P40_002885</name>
</gene>
<evidence type="ECO:0000313" key="7">
    <source>
        <dbReference type="EMBL" id="KAG0687094.1"/>
    </source>
</evidence>
<dbReference type="GO" id="GO:0006397">
    <property type="term" value="P:mRNA processing"/>
    <property type="evidence" value="ECO:0007669"/>
    <property type="project" value="UniProtKB-KW"/>
</dbReference>
<sequence>MEDGGKVGSGLKLATNSFKYSDVLYLKDVLQKKYNLKVSIQKTGKENQYNIYIFKESMSDLIKIVNPYIINISNPTIQRFFALHYLLPFVLAALVVLHLIALHVHGSSNPIGITGNMDRLRLIDGDGTLGITQGEYSNCEIIVGIEDEKMLVQIQDKLGGSVKLRSGSNSIRYRLHNKKGMINLINRVNGNIRTSKRLVELNKVCLLLGLEAKYPCKLTKDNN</sequence>
<dbReference type="GO" id="GO:0016491">
    <property type="term" value="F:oxidoreductase activity"/>
    <property type="evidence" value="ECO:0007669"/>
    <property type="project" value="InterPro"/>
</dbReference>
<keyword evidence="1" id="KW-0507">mRNA processing</keyword>
<dbReference type="GO" id="GO:0008380">
    <property type="term" value="P:RNA splicing"/>
    <property type="evidence" value="ECO:0007669"/>
    <property type="project" value="UniProtKB-KW"/>
</dbReference>
<evidence type="ECO:0000259" key="4">
    <source>
        <dbReference type="Pfam" id="PF00033"/>
    </source>
</evidence>
<accession>A0A9P7BEX6</accession>
<dbReference type="GO" id="GO:0009055">
    <property type="term" value="F:electron transfer activity"/>
    <property type="evidence" value="ECO:0007669"/>
    <property type="project" value="InterPro"/>
</dbReference>
<dbReference type="GO" id="GO:0016020">
    <property type="term" value="C:membrane"/>
    <property type="evidence" value="ECO:0007669"/>
    <property type="project" value="InterPro"/>
</dbReference>